<keyword evidence="1" id="KW-1133">Transmembrane helix</keyword>
<evidence type="ECO:0000256" key="1">
    <source>
        <dbReference type="SAM" id="Phobius"/>
    </source>
</evidence>
<evidence type="ECO:0000313" key="2">
    <source>
        <dbReference type="EMBL" id="KAA1258784.1"/>
    </source>
</evidence>
<dbReference type="EMBL" id="VRLW01000001">
    <property type="protein sequence ID" value="KAA1258784.1"/>
    <property type="molecule type" value="Genomic_DNA"/>
</dbReference>
<proteinExistence type="predicted"/>
<keyword evidence="1" id="KW-0472">Membrane</keyword>
<sequence length="65" mass="7133">MNTSTKVISLVGLLATIVPCVLFFFGIIGHEAVKLAALIGTIVWFISTPFWMNRKLGPDADRVEI</sequence>
<keyword evidence="3" id="KW-1185">Reference proteome</keyword>
<organism evidence="2 3">
    <name type="scientific">Rubripirellula obstinata</name>
    <dbReference type="NCBI Taxonomy" id="406547"/>
    <lineage>
        <taxon>Bacteria</taxon>
        <taxon>Pseudomonadati</taxon>
        <taxon>Planctomycetota</taxon>
        <taxon>Planctomycetia</taxon>
        <taxon>Pirellulales</taxon>
        <taxon>Pirellulaceae</taxon>
        <taxon>Rubripirellula</taxon>
    </lineage>
</organism>
<feature type="transmembrane region" description="Helical" evidence="1">
    <location>
        <begin position="35"/>
        <end position="52"/>
    </location>
</feature>
<protein>
    <submittedName>
        <fullName evidence="2">Uncharacterized protein</fullName>
    </submittedName>
</protein>
<comment type="caution">
    <text evidence="2">The sequence shown here is derived from an EMBL/GenBank/DDBJ whole genome shotgun (WGS) entry which is preliminary data.</text>
</comment>
<dbReference type="OrthoDB" id="285304at2"/>
<accession>A0A5B1CHQ5</accession>
<dbReference type="Proteomes" id="UP000322699">
    <property type="component" value="Unassembled WGS sequence"/>
</dbReference>
<feature type="transmembrane region" description="Helical" evidence="1">
    <location>
        <begin position="7"/>
        <end position="29"/>
    </location>
</feature>
<evidence type="ECO:0000313" key="3">
    <source>
        <dbReference type="Proteomes" id="UP000322699"/>
    </source>
</evidence>
<name>A0A5B1CHQ5_9BACT</name>
<keyword evidence="1" id="KW-0812">Transmembrane</keyword>
<dbReference type="AlphaFoldDB" id="A0A5B1CHQ5"/>
<gene>
    <name evidence="2" type="ORF">LF1_13070</name>
</gene>
<reference evidence="2 3" key="1">
    <citation type="submission" date="2019-08" db="EMBL/GenBank/DDBJ databases">
        <title>Deep-cultivation of Planctomycetes and their phenomic and genomic characterization uncovers novel biology.</title>
        <authorList>
            <person name="Wiegand S."/>
            <person name="Jogler M."/>
            <person name="Boedeker C."/>
            <person name="Pinto D."/>
            <person name="Vollmers J."/>
            <person name="Rivas-Marin E."/>
            <person name="Kohn T."/>
            <person name="Peeters S.H."/>
            <person name="Heuer A."/>
            <person name="Rast P."/>
            <person name="Oberbeckmann S."/>
            <person name="Bunk B."/>
            <person name="Jeske O."/>
            <person name="Meyerdierks A."/>
            <person name="Storesund J.E."/>
            <person name="Kallscheuer N."/>
            <person name="Luecker S."/>
            <person name="Lage O.M."/>
            <person name="Pohl T."/>
            <person name="Merkel B.J."/>
            <person name="Hornburger P."/>
            <person name="Mueller R.-W."/>
            <person name="Bruemmer F."/>
            <person name="Labrenz M."/>
            <person name="Spormann A.M."/>
            <person name="Op Den Camp H."/>
            <person name="Overmann J."/>
            <person name="Amann R."/>
            <person name="Jetten M.S.M."/>
            <person name="Mascher T."/>
            <person name="Medema M.H."/>
            <person name="Devos D.P."/>
            <person name="Kaster A.-K."/>
            <person name="Ovreas L."/>
            <person name="Rohde M."/>
            <person name="Galperin M.Y."/>
            <person name="Jogler C."/>
        </authorList>
    </citation>
    <scope>NUCLEOTIDE SEQUENCE [LARGE SCALE GENOMIC DNA]</scope>
    <source>
        <strain evidence="2 3">LF1</strain>
    </source>
</reference>
<dbReference type="RefSeq" id="WP_068264396.1">
    <property type="nucleotide sequence ID" value="NZ_LWSK01000060.1"/>
</dbReference>